<dbReference type="Proteomes" id="UP000887013">
    <property type="component" value="Unassembled WGS sequence"/>
</dbReference>
<name>A0A8X6Q909_NEPPI</name>
<evidence type="ECO:0000313" key="2">
    <source>
        <dbReference type="Proteomes" id="UP000887013"/>
    </source>
</evidence>
<dbReference type="EMBL" id="BMAW01077430">
    <property type="protein sequence ID" value="GFU06399.1"/>
    <property type="molecule type" value="Genomic_DNA"/>
</dbReference>
<protein>
    <submittedName>
        <fullName evidence="1">Uncharacterized protein</fullName>
    </submittedName>
</protein>
<accession>A0A8X6Q909</accession>
<organism evidence="1 2">
    <name type="scientific">Nephila pilipes</name>
    <name type="common">Giant wood spider</name>
    <name type="synonym">Nephila maculata</name>
    <dbReference type="NCBI Taxonomy" id="299642"/>
    <lineage>
        <taxon>Eukaryota</taxon>
        <taxon>Metazoa</taxon>
        <taxon>Ecdysozoa</taxon>
        <taxon>Arthropoda</taxon>
        <taxon>Chelicerata</taxon>
        <taxon>Arachnida</taxon>
        <taxon>Araneae</taxon>
        <taxon>Araneomorphae</taxon>
        <taxon>Entelegynae</taxon>
        <taxon>Araneoidea</taxon>
        <taxon>Nephilidae</taxon>
        <taxon>Nephila</taxon>
    </lineage>
</organism>
<reference evidence="1" key="1">
    <citation type="submission" date="2020-08" db="EMBL/GenBank/DDBJ databases">
        <title>Multicomponent nature underlies the extraordinary mechanical properties of spider dragline silk.</title>
        <authorList>
            <person name="Kono N."/>
            <person name="Nakamura H."/>
            <person name="Mori M."/>
            <person name="Yoshida Y."/>
            <person name="Ohtoshi R."/>
            <person name="Malay A.D."/>
            <person name="Moran D.A.P."/>
            <person name="Tomita M."/>
            <person name="Numata K."/>
            <person name="Arakawa K."/>
        </authorList>
    </citation>
    <scope>NUCLEOTIDE SEQUENCE</scope>
</reference>
<gene>
    <name evidence="1" type="ORF">NPIL_41491</name>
</gene>
<keyword evidence="2" id="KW-1185">Reference proteome</keyword>
<proteinExistence type="predicted"/>
<dbReference type="AlphaFoldDB" id="A0A8X6Q909"/>
<comment type="caution">
    <text evidence="1">The sequence shown here is derived from an EMBL/GenBank/DDBJ whole genome shotgun (WGS) entry which is preliminary data.</text>
</comment>
<evidence type="ECO:0000313" key="1">
    <source>
        <dbReference type="EMBL" id="GFU06399.1"/>
    </source>
</evidence>
<sequence length="80" mass="8963">MFDSAPRRLSPSADVTVVLDVEAYTCRFSPHASRSSDVSGALEVEALIRLVSRHVSTALRSIKWSSIYNSSSIHRMFFYP</sequence>